<keyword evidence="2" id="KW-1185">Reference proteome</keyword>
<organism evidence="1 2">
    <name type="scientific">Russula earlei</name>
    <dbReference type="NCBI Taxonomy" id="71964"/>
    <lineage>
        <taxon>Eukaryota</taxon>
        <taxon>Fungi</taxon>
        <taxon>Dikarya</taxon>
        <taxon>Basidiomycota</taxon>
        <taxon>Agaricomycotina</taxon>
        <taxon>Agaricomycetes</taxon>
        <taxon>Russulales</taxon>
        <taxon>Russulaceae</taxon>
        <taxon>Russula</taxon>
    </lineage>
</organism>
<protein>
    <submittedName>
        <fullName evidence="1">Uncharacterized protein</fullName>
    </submittedName>
</protein>
<proteinExistence type="predicted"/>
<reference evidence="1" key="1">
    <citation type="submission" date="2021-03" db="EMBL/GenBank/DDBJ databases">
        <title>Evolutionary priming and transition to the ectomycorrhizal habit in an iconic lineage of mushroom-forming fungi: is preadaptation a requirement?</title>
        <authorList>
            <consortium name="DOE Joint Genome Institute"/>
            <person name="Looney B.P."/>
            <person name="Miyauchi S."/>
            <person name="Morin E."/>
            <person name="Drula E."/>
            <person name="Courty P.E."/>
            <person name="Chicoki N."/>
            <person name="Fauchery L."/>
            <person name="Kohler A."/>
            <person name="Kuo A."/>
            <person name="LaButti K."/>
            <person name="Pangilinan J."/>
            <person name="Lipzen A."/>
            <person name="Riley R."/>
            <person name="Andreopoulos W."/>
            <person name="He G."/>
            <person name="Johnson J."/>
            <person name="Barry K.W."/>
            <person name="Grigoriev I.V."/>
            <person name="Nagy L."/>
            <person name="Hibbett D."/>
            <person name="Henrissat B."/>
            <person name="Matheny P.B."/>
            <person name="Labbe J."/>
            <person name="Martin A.F."/>
        </authorList>
    </citation>
    <scope>NUCLEOTIDE SEQUENCE</scope>
    <source>
        <strain evidence="1">BPL698</strain>
    </source>
</reference>
<sequence>MNLLLALLAGQPTFLFVWVNPVWDTSLRLASKCSLVFKWRRRTLHSKALIPLSDPCIRINIWTAPTVLSPRRPCKLGSRCPLTCVVVVAIPSMDVAQVASFFLTPAACQHRDSHSSFLLLIASGFLTL</sequence>
<dbReference type="EMBL" id="JAGFNK010000268">
    <property type="protein sequence ID" value="KAI9454711.1"/>
    <property type="molecule type" value="Genomic_DNA"/>
</dbReference>
<dbReference type="Proteomes" id="UP001207468">
    <property type="component" value="Unassembled WGS sequence"/>
</dbReference>
<name>A0ACC0U1Q8_9AGAM</name>
<comment type="caution">
    <text evidence="1">The sequence shown here is derived from an EMBL/GenBank/DDBJ whole genome shotgun (WGS) entry which is preliminary data.</text>
</comment>
<accession>A0ACC0U1Q8</accession>
<evidence type="ECO:0000313" key="2">
    <source>
        <dbReference type="Proteomes" id="UP001207468"/>
    </source>
</evidence>
<gene>
    <name evidence="1" type="ORF">F5148DRAFT_418991</name>
</gene>
<evidence type="ECO:0000313" key="1">
    <source>
        <dbReference type="EMBL" id="KAI9454711.1"/>
    </source>
</evidence>